<proteinExistence type="inferred from homology"/>
<keyword evidence="5" id="KW-0812">Transmembrane</keyword>
<keyword evidence="2" id="KW-0328">Glycosyltransferase</keyword>
<comment type="similarity">
    <text evidence="1">Belongs to the UDP-glycosyltransferase family.</text>
</comment>
<feature type="transmembrane region" description="Helical" evidence="5">
    <location>
        <begin position="287"/>
        <end position="310"/>
    </location>
</feature>
<dbReference type="PANTHER" id="PTHR48043:SF159">
    <property type="entry name" value="EG:EG0003.4 PROTEIN-RELATED"/>
    <property type="match status" value="1"/>
</dbReference>
<dbReference type="FunFam" id="3.40.50.2000:FF:000050">
    <property type="entry name" value="UDP-glucuronosyltransferase"/>
    <property type="match status" value="1"/>
</dbReference>
<dbReference type="InterPro" id="IPR035595">
    <property type="entry name" value="UDP_glycos_trans_CS"/>
</dbReference>
<keyword evidence="7" id="KW-1185">Reference proteome</keyword>
<feature type="region of interest" description="Disordered" evidence="4">
    <location>
        <begin position="433"/>
        <end position="467"/>
    </location>
</feature>
<dbReference type="InterPro" id="IPR050271">
    <property type="entry name" value="UDP-glycosyltransferase"/>
</dbReference>
<reference evidence="6 7" key="1">
    <citation type="journal article" date="2019" name="Commun. Biol.">
        <title>The bagworm genome reveals a unique fibroin gene that provides high tensile strength.</title>
        <authorList>
            <person name="Kono N."/>
            <person name="Nakamura H."/>
            <person name="Ohtoshi R."/>
            <person name="Tomita M."/>
            <person name="Numata K."/>
            <person name="Arakawa K."/>
        </authorList>
    </citation>
    <scope>NUCLEOTIDE SEQUENCE [LARGE SCALE GENOMIC DNA]</scope>
</reference>
<feature type="compositionally biased region" description="Polar residues" evidence="4">
    <location>
        <begin position="444"/>
        <end position="455"/>
    </location>
</feature>
<sequence length="859" mass="94599">MNIEWDFAETAFNTIVDSYYDTPYMEADYKNLFEPLARARGVSLPSYQEALHNVSILFENSHHAIGTPKSLPLNIVEIGGYHIPEGVPKLPEDMQSILDRSTNGVVYFSMGSVLKSAHFSEDTRKGLLRIFGSLPYTVLWKFEEELKGVPANVHVRPWMPQPSILAHPNTKVFITHGGLLSTLEAVHFGVPLIAIPVFGDQPMNAARAARSGYALKVDYGDRMVEELRRALDSMLEDDSYYRQAKRLSGLFRRRPVSPQKLIVHYTELAIETGGAGHLRTRSALYPWYQRLFLDQLAFVVGLVVGVVFVVKRLFRGRPESETKPSSESGGAQGGGAVRHVGLRLLSEAGHAFPRIADEPAGPQYPPTRPVGFAKRCGLPVLVPRVCQVQDYSTLFLLPDPVVVPLAGNAPIAILMQHSRSALASTHALSAERAADTNEPCQARAVSSRQSATRGHSASACGRSDLDPDPDLELRPDIHFGSILVFSRSPSPTIGPPCVQSADNWMKLAPLRKNTGGGILPLGGGLMPVWWGALSVVTCEEVVTGTWADGGVDSGVWVGADSVRAPDRDLADLSVVEVAELAESDSDSPSEPTRLLSEHVSSSYSIVPLKMALHWYSLATRGKKGIPMLRKLRHITDRDILKIVYYSICRSRINYCIPLGGGAAETYLIEAERAQRAILKVAAFLPFRYPTTDVCAPGMSSRMRYLLLLLLAAAVADGYRILVLFPVPSKSHSNLGFGLVRPLLDAGHEIIQNDPGARRRRSSRGIKLHVPSGRGAEQRLGSLRVLSSDSGYLYAYKFKLYGTDACPARITVIKCGRYRSYVRRVAWEEMDTGNLNCMQKTNTATWRIHHLQNQDLLPWL</sequence>
<dbReference type="OrthoDB" id="5835829at2759"/>
<dbReference type="EMBL" id="BGZK01000345">
    <property type="protein sequence ID" value="GBP38245.1"/>
    <property type="molecule type" value="Genomic_DNA"/>
</dbReference>
<dbReference type="Pfam" id="PF00201">
    <property type="entry name" value="UDPGT"/>
    <property type="match status" value="1"/>
</dbReference>
<evidence type="ECO:0000256" key="4">
    <source>
        <dbReference type="SAM" id="MobiDB-lite"/>
    </source>
</evidence>
<dbReference type="InterPro" id="IPR002213">
    <property type="entry name" value="UDP_glucos_trans"/>
</dbReference>
<comment type="caution">
    <text evidence="6">The sequence shown here is derived from an EMBL/GenBank/DDBJ whole genome shotgun (WGS) entry which is preliminary data.</text>
</comment>
<dbReference type="PANTHER" id="PTHR48043">
    <property type="entry name" value="EG:EG0003.4 PROTEIN-RELATED"/>
    <property type="match status" value="1"/>
</dbReference>
<evidence type="ECO:0000256" key="2">
    <source>
        <dbReference type="ARBA" id="ARBA00022676"/>
    </source>
</evidence>
<evidence type="ECO:0000256" key="5">
    <source>
        <dbReference type="SAM" id="Phobius"/>
    </source>
</evidence>
<evidence type="ECO:0000256" key="1">
    <source>
        <dbReference type="ARBA" id="ARBA00009995"/>
    </source>
</evidence>
<dbReference type="CDD" id="cd03784">
    <property type="entry name" value="GT1_Gtf-like"/>
    <property type="match status" value="1"/>
</dbReference>
<gene>
    <name evidence="6" type="primary">UGT2B19</name>
    <name evidence="6" type="ORF">EVAR_18125_1</name>
</gene>
<evidence type="ECO:0000313" key="6">
    <source>
        <dbReference type="EMBL" id="GBP38245.1"/>
    </source>
</evidence>
<organism evidence="6 7">
    <name type="scientific">Eumeta variegata</name>
    <name type="common">Bagworm moth</name>
    <name type="synonym">Eumeta japonica</name>
    <dbReference type="NCBI Taxonomy" id="151549"/>
    <lineage>
        <taxon>Eukaryota</taxon>
        <taxon>Metazoa</taxon>
        <taxon>Ecdysozoa</taxon>
        <taxon>Arthropoda</taxon>
        <taxon>Hexapoda</taxon>
        <taxon>Insecta</taxon>
        <taxon>Pterygota</taxon>
        <taxon>Neoptera</taxon>
        <taxon>Endopterygota</taxon>
        <taxon>Lepidoptera</taxon>
        <taxon>Glossata</taxon>
        <taxon>Ditrysia</taxon>
        <taxon>Tineoidea</taxon>
        <taxon>Psychidae</taxon>
        <taxon>Oiketicinae</taxon>
        <taxon>Eumeta</taxon>
    </lineage>
</organism>
<evidence type="ECO:0000313" key="7">
    <source>
        <dbReference type="Proteomes" id="UP000299102"/>
    </source>
</evidence>
<name>A0A4C1VKJ2_EUMVA</name>
<dbReference type="PROSITE" id="PS00375">
    <property type="entry name" value="UDPGT"/>
    <property type="match status" value="1"/>
</dbReference>
<keyword evidence="3 6" id="KW-0808">Transferase</keyword>
<dbReference type="Proteomes" id="UP000299102">
    <property type="component" value="Unassembled WGS sequence"/>
</dbReference>
<protein>
    <submittedName>
        <fullName evidence="6">UDP-glucuronosyltransferase 2B19</fullName>
    </submittedName>
</protein>
<dbReference type="Gene3D" id="3.40.50.2000">
    <property type="entry name" value="Glycogen Phosphorylase B"/>
    <property type="match status" value="1"/>
</dbReference>
<dbReference type="SUPFAM" id="SSF53756">
    <property type="entry name" value="UDP-Glycosyltransferase/glycogen phosphorylase"/>
    <property type="match status" value="1"/>
</dbReference>
<keyword evidence="5" id="KW-0472">Membrane</keyword>
<accession>A0A4C1VKJ2</accession>
<feature type="transmembrane region" description="Helical" evidence="5">
    <location>
        <begin position="704"/>
        <end position="724"/>
    </location>
</feature>
<dbReference type="AlphaFoldDB" id="A0A4C1VKJ2"/>
<keyword evidence="5" id="KW-1133">Transmembrane helix</keyword>
<dbReference type="GO" id="GO:0008194">
    <property type="term" value="F:UDP-glycosyltransferase activity"/>
    <property type="evidence" value="ECO:0007669"/>
    <property type="project" value="InterPro"/>
</dbReference>
<evidence type="ECO:0000256" key="3">
    <source>
        <dbReference type="ARBA" id="ARBA00022679"/>
    </source>
</evidence>